<dbReference type="AlphaFoldDB" id="A7A5L1"/>
<organism evidence="1 2">
    <name type="scientific">Bifidobacterium adolescentis L2-32</name>
    <dbReference type="NCBI Taxonomy" id="411481"/>
    <lineage>
        <taxon>Bacteria</taxon>
        <taxon>Bacillati</taxon>
        <taxon>Actinomycetota</taxon>
        <taxon>Actinomycetes</taxon>
        <taxon>Bifidobacteriales</taxon>
        <taxon>Bifidobacteriaceae</taxon>
        <taxon>Bifidobacterium</taxon>
    </lineage>
</organism>
<evidence type="ECO:0000313" key="2">
    <source>
        <dbReference type="Proteomes" id="UP000003773"/>
    </source>
</evidence>
<protein>
    <submittedName>
        <fullName evidence="1">Uncharacterized protein</fullName>
    </submittedName>
</protein>
<dbReference type="Proteomes" id="UP000003773">
    <property type="component" value="Unassembled WGS sequence"/>
</dbReference>
<gene>
    <name evidence="1" type="ORF">BIFADO_01131</name>
</gene>
<comment type="caution">
    <text evidence="1">The sequence shown here is derived from an EMBL/GenBank/DDBJ whole genome shotgun (WGS) entry which is preliminary data.</text>
</comment>
<proteinExistence type="predicted"/>
<name>A7A5L1_BIFAD</name>
<accession>A7A5L1</accession>
<reference evidence="1 2" key="2">
    <citation type="submission" date="2007-05" db="EMBL/GenBank/DDBJ databases">
        <title>Draft genome sequence of Bifidobacterium adolescentis (L2-32).</title>
        <authorList>
            <person name="Sudarsanam P."/>
            <person name="Ley R."/>
            <person name="Guruge J."/>
            <person name="Turnbaugh P.J."/>
            <person name="Mahowald M."/>
            <person name="Liep D."/>
            <person name="Gordon J."/>
        </authorList>
    </citation>
    <scope>NUCLEOTIDE SEQUENCE [LARGE SCALE GENOMIC DNA]</scope>
    <source>
        <strain evidence="1 2">L2-32</strain>
    </source>
</reference>
<evidence type="ECO:0000313" key="1">
    <source>
        <dbReference type="EMBL" id="EDN82850.1"/>
    </source>
</evidence>
<dbReference type="EMBL" id="AAXD02000028">
    <property type="protein sequence ID" value="EDN82850.1"/>
    <property type="molecule type" value="Genomic_DNA"/>
</dbReference>
<reference evidence="1 2" key="1">
    <citation type="submission" date="2007-04" db="EMBL/GenBank/DDBJ databases">
        <authorList>
            <person name="Fulton L."/>
            <person name="Clifton S."/>
            <person name="Fulton B."/>
            <person name="Xu J."/>
            <person name="Minx P."/>
            <person name="Pepin K.H."/>
            <person name="Johnson M."/>
            <person name="Thiruvilangam P."/>
            <person name="Bhonagiri V."/>
            <person name="Nash W.E."/>
            <person name="Mardis E.R."/>
            <person name="Wilson R.K."/>
        </authorList>
    </citation>
    <scope>NUCLEOTIDE SEQUENCE [LARGE SCALE GENOMIC DNA]</scope>
    <source>
        <strain evidence="1 2">L2-32</strain>
    </source>
</reference>
<sequence>MPGTGWSSVEDAKSSPMIHASALSATPIAFIPGYSARTRLMASANII</sequence>
<dbReference type="HOGENOM" id="CLU_3165094_0_0_11"/>